<dbReference type="EMBL" id="JFZA02000017">
    <property type="protein sequence ID" value="KFG90038.1"/>
    <property type="molecule type" value="Genomic_DNA"/>
</dbReference>
<organism evidence="1 2">
    <name type="scientific">Sphingobium herbicidovorans (strain ATCC 700291 / DSM 11019 / CCUG 56400 / KCTC 2939 / LMG 18315 / NBRC 16415 / MH)</name>
    <name type="common">Sphingomonas herbicidovorans</name>
    <dbReference type="NCBI Taxonomy" id="1219045"/>
    <lineage>
        <taxon>Bacteria</taxon>
        <taxon>Pseudomonadati</taxon>
        <taxon>Pseudomonadota</taxon>
        <taxon>Alphaproteobacteria</taxon>
        <taxon>Sphingomonadales</taxon>
        <taxon>Sphingomonadaceae</taxon>
        <taxon>Sphingobium</taxon>
    </lineage>
</organism>
<protein>
    <submittedName>
        <fullName evidence="1">Uncharacterized protein</fullName>
    </submittedName>
</protein>
<evidence type="ECO:0000313" key="2">
    <source>
        <dbReference type="Proteomes" id="UP000024284"/>
    </source>
</evidence>
<dbReference type="AlphaFoldDB" id="A0A086P9H0"/>
<name>A0A086P9H0_SPHHM</name>
<proteinExistence type="predicted"/>
<dbReference type="OrthoDB" id="7478464at2"/>
<sequence length="68" mass="7769">MSHSNSDRMIEIVLEPFGAGFDVRVLPPVSGENLDAEFKDYRKARRWATGLRINHGWRIRDRTGLADA</sequence>
<accession>A0A086P9H0</accession>
<gene>
    <name evidence="1" type="ORF">BV98_002211</name>
</gene>
<dbReference type="STRING" id="76947.GCA_002080435_01034"/>
<comment type="caution">
    <text evidence="1">The sequence shown here is derived from an EMBL/GenBank/DDBJ whole genome shotgun (WGS) entry which is preliminary data.</text>
</comment>
<evidence type="ECO:0000313" key="1">
    <source>
        <dbReference type="EMBL" id="KFG90038.1"/>
    </source>
</evidence>
<reference evidence="1" key="1">
    <citation type="submission" date="2014-08" db="EMBL/GenBank/DDBJ databases">
        <title>Draft genome sequences of Sphingobium herbicidovorans.</title>
        <authorList>
            <person name="Gan H.M."/>
            <person name="Gan H.Y."/>
            <person name="Savka M.A."/>
        </authorList>
    </citation>
    <scope>NUCLEOTIDE SEQUENCE [LARGE SCALE GENOMIC DNA]</scope>
    <source>
        <strain evidence="1">NBRC 16415</strain>
    </source>
</reference>
<keyword evidence="2" id="KW-1185">Reference proteome</keyword>
<dbReference type="Proteomes" id="UP000024284">
    <property type="component" value="Unassembled WGS sequence"/>
</dbReference>